<proteinExistence type="predicted"/>
<organism evidence="2 3">
    <name type="scientific">Treponema berlinense</name>
    <dbReference type="NCBI Taxonomy" id="225004"/>
    <lineage>
        <taxon>Bacteria</taxon>
        <taxon>Pseudomonadati</taxon>
        <taxon>Spirochaetota</taxon>
        <taxon>Spirochaetia</taxon>
        <taxon>Spirochaetales</taxon>
        <taxon>Treponemataceae</taxon>
        <taxon>Treponema</taxon>
    </lineage>
</organism>
<evidence type="ECO:0000256" key="1">
    <source>
        <dbReference type="SAM" id="Phobius"/>
    </source>
</evidence>
<sequence>MNSLKIGISIIISSLIIAFGLTNIITPERSVSVRGLSEKEVDADLAIWNMTFSTGDNNLSSLQQSVISKTQTVKKYLKDHGLDENDFTVQPAAITDNSLNSYMDQSKLRYTFIARQTILIRSSKIESVKSAYADSLNLVSSGIAVLQEYDGKVNYEFTKLNQIKPQMIAEATENARTAAEQFARDSNSKVGKIKKATQGLFTIEDAAPGLEEKKNVRVVTTVEYLLK</sequence>
<evidence type="ECO:0000313" key="2">
    <source>
        <dbReference type="EMBL" id="SJZ55908.1"/>
    </source>
</evidence>
<evidence type="ECO:0000313" key="3">
    <source>
        <dbReference type="Proteomes" id="UP000190395"/>
    </source>
</evidence>
<dbReference type="Pfam" id="PF04402">
    <property type="entry name" value="SIMPL"/>
    <property type="match status" value="1"/>
</dbReference>
<feature type="transmembrane region" description="Helical" evidence="1">
    <location>
        <begin position="6"/>
        <end position="25"/>
    </location>
</feature>
<dbReference type="InterPro" id="IPR007497">
    <property type="entry name" value="SIMPL/DUF541"/>
</dbReference>
<reference evidence="2 3" key="1">
    <citation type="submission" date="2017-02" db="EMBL/GenBank/DDBJ databases">
        <authorList>
            <person name="Peterson S.W."/>
        </authorList>
    </citation>
    <scope>NUCLEOTIDE SEQUENCE [LARGE SCALE GENOMIC DNA]</scope>
    <source>
        <strain evidence="2 3">ATCC BAA-909</strain>
    </source>
</reference>
<keyword evidence="3" id="KW-1185">Reference proteome</keyword>
<accession>A0A1T4LN18</accession>
<evidence type="ECO:0008006" key="4">
    <source>
        <dbReference type="Google" id="ProtNLM"/>
    </source>
</evidence>
<protein>
    <recommendedName>
        <fullName evidence="4">SIMPL domain-containing protein</fullName>
    </recommendedName>
</protein>
<dbReference type="PIRSF" id="PIRSF029033">
    <property type="entry name" value="UCP029033"/>
    <property type="match status" value="1"/>
</dbReference>
<dbReference type="PANTHER" id="PTHR34387:SF2">
    <property type="entry name" value="SLR1258 PROTEIN"/>
    <property type="match status" value="1"/>
</dbReference>
<dbReference type="GeneID" id="303366869"/>
<dbReference type="EMBL" id="FUXC01000002">
    <property type="protein sequence ID" value="SJZ55908.1"/>
    <property type="molecule type" value="Genomic_DNA"/>
</dbReference>
<dbReference type="InterPro" id="IPR052022">
    <property type="entry name" value="26kDa_periplasmic_antigen"/>
</dbReference>
<keyword evidence="1" id="KW-0812">Transmembrane</keyword>
<dbReference type="OrthoDB" id="9806540at2"/>
<dbReference type="RefSeq" id="WP_078930347.1">
    <property type="nucleotide sequence ID" value="NZ_CAMCOW010000038.1"/>
</dbReference>
<dbReference type="GO" id="GO:0006974">
    <property type="term" value="P:DNA damage response"/>
    <property type="evidence" value="ECO:0007669"/>
    <property type="project" value="TreeGrafter"/>
</dbReference>
<gene>
    <name evidence="2" type="ORF">SAMN02745152_00601</name>
</gene>
<dbReference type="Proteomes" id="UP000190395">
    <property type="component" value="Unassembled WGS sequence"/>
</dbReference>
<dbReference type="InterPro" id="IPR016907">
    <property type="entry name" value="UCP029033"/>
</dbReference>
<dbReference type="PANTHER" id="PTHR34387">
    <property type="entry name" value="SLR1258 PROTEIN"/>
    <property type="match status" value="1"/>
</dbReference>
<dbReference type="STRING" id="225004.SAMN02745152_00601"/>
<keyword evidence="1" id="KW-1133">Transmembrane helix</keyword>
<name>A0A1T4LN18_9SPIR</name>
<keyword evidence="1" id="KW-0472">Membrane</keyword>
<dbReference type="AlphaFoldDB" id="A0A1T4LN18"/>